<keyword evidence="13" id="KW-1185">Reference proteome</keyword>
<dbReference type="Pfam" id="PF00593">
    <property type="entry name" value="TonB_dep_Rec_b-barrel"/>
    <property type="match status" value="1"/>
</dbReference>
<keyword evidence="6 8" id="KW-0472">Membrane</keyword>
<feature type="domain" description="TonB-dependent receptor-like beta-barrel" evidence="10">
    <location>
        <begin position="367"/>
        <end position="926"/>
    </location>
</feature>
<keyword evidence="12" id="KW-0675">Receptor</keyword>
<dbReference type="PROSITE" id="PS52016">
    <property type="entry name" value="TONB_DEPENDENT_REC_3"/>
    <property type="match status" value="1"/>
</dbReference>
<dbReference type="Pfam" id="PF13715">
    <property type="entry name" value="CarbopepD_reg_2"/>
    <property type="match status" value="1"/>
</dbReference>
<dbReference type="SUPFAM" id="SSF49464">
    <property type="entry name" value="Carboxypeptidase regulatory domain-like"/>
    <property type="match status" value="1"/>
</dbReference>
<name>A0ABR7XMC5_9SPHI</name>
<comment type="similarity">
    <text evidence="8 9">Belongs to the TonB-dependent receptor family.</text>
</comment>
<comment type="caution">
    <text evidence="12">The sequence shown here is derived from an EMBL/GenBank/DDBJ whole genome shotgun (WGS) entry which is preliminary data.</text>
</comment>
<dbReference type="Gene3D" id="2.170.130.10">
    <property type="entry name" value="TonB-dependent receptor, plug domain"/>
    <property type="match status" value="1"/>
</dbReference>
<keyword evidence="5 9" id="KW-0798">TonB box</keyword>
<dbReference type="InterPro" id="IPR036942">
    <property type="entry name" value="Beta-barrel_TonB_sf"/>
</dbReference>
<evidence type="ECO:0000313" key="13">
    <source>
        <dbReference type="Proteomes" id="UP000651112"/>
    </source>
</evidence>
<comment type="subcellular location">
    <subcellularLocation>
        <location evidence="1 8">Cell outer membrane</location>
        <topology evidence="1 8">Multi-pass membrane protein</topology>
    </subcellularLocation>
</comment>
<evidence type="ECO:0000313" key="12">
    <source>
        <dbReference type="EMBL" id="MBD1420329.1"/>
    </source>
</evidence>
<sequence length="986" mass="108773">MIRPLFLLMGLMMGGGTLLGQTITTLRGTVKDGQTQEPIVGATVAVSGQSITTSTSETGAFTLSDVPSGATLFVSYIGYETSTTVVNSASITIALEPSSSALDEVVVIGYGSIRRKDVTTAISSVSTKDLEKRPVVSLGQAIQGKAAGVTVIQPNGAPGGEMSIRVRGTTSFNGSNDPLYVVDGLPVENISFLSPNDITDIQILKDASSAAIYGSRAANGVILVTTKSGKAGEARITLGGQLTANIVDQTIEVLNTAQYKELMDETGYLNLPDGLTDQTDWFKETYKTGIQQNYQLSVSDGNEKLRYYLGGGYLTENGTLDGTFFTRYNFKATLDNQVRDWLKVNGNISYADYNQNSIISGNGSNRGGVVTSVINTPVYAPIWDLAYPDRYNTNFNGLNITSPLENLARSKNNNKRENRLLATGSALVTILPELNWKSAFSIDRRSGHETTFLDPWLTLQGRNVYGEASDLRNTNTVLTWDNVLTYTKRFEKHSLEAMAGSSWTDSKYSNSYIYGSHYANGIIETLNAANKIAWDRTGTGASDWAILSYFARAMYNYDGKYLVTANMRADGSSKLSPQGRWGYFPSVSAAWRLSSEEFLSDVDWINDLKIRGGWGQTGNQSGLGDYSYLAFYNIQRLPWFEEQYLNAVPNFGNPSSLRATDLKWETTTQTNVGIDFSALQNRLTLTLDYYHKKTTDMLMEVTLPAGSAAANKITRNEGEMTNKGFEFGVSSKNLTGELLWNTDFNISFNRNRLDKLVFTKIYNDAVTNNFVNEAVVRNEPGRALGGFYGYISDGVNPETGELMYRDLNGDNKISASDRTYIGDPNPKFVYGLTNSFSWKNFDLSIFIQGTYGNDIFNASRMETEGMYDGRNQTTVVLDRWRVPGQITHVPKAGFNMKNSTYFVEDGSYLRVKNVSLGYAIAPDRLKRMGINRIQPYLSLNNLLTFTKYSGMDPEVNQWGNSGRVQGLDWGTYPSSKSFVFGVNVEF</sequence>
<dbReference type="NCBIfam" id="TIGR04056">
    <property type="entry name" value="OMP_RagA_SusC"/>
    <property type="match status" value="1"/>
</dbReference>
<dbReference type="InterPro" id="IPR012910">
    <property type="entry name" value="Plug_dom"/>
</dbReference>
<dbReference type="NCBIfam" id="TIGR04057">
    <property type="entry name" value="SusC_RagA_signa"/>
    <property type="match status" value="1"/>
</dbReference>
<evidence type="ECO:0000256" key="5">
    <source>
        <dbReference type="ARBA" id="ARBA00023077"/>
    </source>
</evidence>
<feature type="domain" description="TonB-dependent receptor plug" evidence="11">
    <location>
        <begin position="115"/>
        <end position="221"/>
    </location>
</feature>
<dbReference type="InterPro" id="IPR039426">
    <property type="entry name" value="TonB-dep_rcpt-like"/>
</dbReference>
<evidence type="ECO:0000256" key="6">
    <source>
        <dbReference type="ARBA" id="ARBA00023136"/>
    </source>
</evidence>
<accession>A0ABR7XMC5</accession>
<proteinExistence type="inferred from homology"/>
<dbReference type="Gene3D" id="2.40.170.20">
    <property type="entry name" value="TonB-dependent receptor, beta-barrel domain"/>
    <property type="match status" value="1"/>
</dbReference>
<keyword evidence="3 8" id="KW-1134">Transmembrane beta strand</keyword>
<evidence type="ECO:0000256" key="1">
    <source>
        <dbReference type="ARBA" id="ARBA00004571"/>
    </source>
</evidence>
<gene>
    <name evidence="12" type="ORF">H8B21_01990</name>
</gene>
<keyword evidence="4 8" id="KW-0812">Transmembrane</keyword>
<dbReference type="InterPro" id="IPR037066">
    <property type="entry name" value="Plug_dom_sf"/>
</dbReference>
<dbReference type="Gene3D" id="2.60.40.1120">
    <property type="entry name" value="Carboxypeptidase-like, regulatory domain"/>
    <property type="match status" value="1"/>
</dbReference>
<dbReference type="InterPro" id="IPR023996">
    <property type="entry name" value="TonB-dep_OMP_SusC/RagA"/>
</dbReference>
<evidence type="ECO:0000256" key="7">
    <source>
        <dbReference type="ARBA" id="ARBA00023237"/>
    </source>
</evidence>
<evidence type="ECO:0000256" key="4">
    <source>
        <dbReference type="ARBA" id="ARBA00022692"/>
    </source>
</evidence>
<evidence type="ECO:0000256" key="8">
    <source>
        <dbReference type="PROSITE-ProRule" id="PRU01360"/>
    </source>
</evidence>
<evidence type="ECO:0000256" key="9">
    <source>
        <dbReference type="RuleBase" id="RU003357"/>
    </source>
</evidence>
<dbReference type="EMBL" id="JACNYL010000001">
    <property type="protein sequence ID" value="MBD1420329.1"/>
    <property type="molecule type" value="Genomic_DNA"/>
</dbReference>
<dbReference type="InterPro" id="IPR000531">
    <property type="entry name" value="Beta-barrel_TonB"/>
</dbReference>
<dbReference type="Proteomes" id="UP000651112">
    <property type="component" value="Unassembled WGS sequence"/>
</dbReference>
<protein>
    <submittedName>
        <fullName evidence="12">TonB-dependent receptor</fullName>
    </submittedName>
</protein>
<evidence type="ECO:0000256" key="2">
    <source>
        <dbReference type="ARBA" id="ARBA00022448"/>
    </source>
</evidence>
<dbReference type="InterPro" id="IPR008969">
    <property type="entry name" value="CarboxyPept-like_regulatory"/>
</dbReference>
<evidence type="ECO:0000259" key="10">
    <source>
        <dbReference type="Pfam" id="PF00593"/>
    </source>
</evidence>
<evidence type="ECO:0000259" key="11">
    <source>
        <dbReference type="Pfam" id="PF07715"/>
    </source>
</evidence>
<keyword evidence="7 8" id="KW-0998">Cell outer membrane</keyword>
<dbReference type="SUPFAM" id="SSF56935">
    <property type="entry name" value="Porins"/>
    <property type="match status" value="1"/>
</dbReference>
<dbReference type="InterPro" id="IPR023997">
    <property type="entry name" value="TonB-dep_OMP_SusC/RagA_CS"/>
</dbReference>
<dbReference type="Pfam" id="PF07715">
    <property type="entry name" value="Plug"/>
    <property type="match status" value="1"/>
</dbReference>
<reference evidence="12 13" key="1">
    <citation type="submission" date="2020-08" db="EMBL/GenBank/DDBJ databases">
        <title>Sphingobacterium sp. DN00404 isolated from aquaculture water.</title>
        <authorList>
            <person name="Zhang M."/>
        </authorList>
    </citation>
    <scope>NUCLEOTIDE SEQUENCE [LARGE SCALE GENOMIC DNA]</scope>
    <source>
        <strain evidence="12 13">KCTC 42746</strain>
    </source>
</reference>
<keyword evidence="2 8" id="KW-0813">Transport</keyword>
<organism evidence="12 13">
    <name type="scientific">Sphingobacterium chuzhouense</name>
    <dbReference type="NCBI Taxonomy" id="1742264"/>
    <lineage>
        <taxon>Bacteria</taxon>
        <taxon>Pseudomonadati</taxon>
        <taxon>Bacteroidota</taxon>
        <taxon>Sphingobacteriia</taxon>
        <taxon>Sphingobacteriales</taxon>
        <taxon>Sphingobacteriaceae</taxon>
        <taxon>Sphingobacterium</taxon>
    </lineage>
</organism>
<evidence type="ECO:0000256" key="3">
    <source>
        <dbReference type="ARBA" id="ARBA00022452"/>
    </source>
</evidence>